<name>A0A1C7MD45_GRIFR</name>
<dbReference type="InterPro" id="IPR052184">
    <property type="entry name" value="SDR_enzymes"/>
</dbReference>
<sequence>MLVVLCKDLSSGTAVARCYAVCFEDSRWKLSGSINFMPSYVITGASHGTGFEFVRQLGENPENQVFRDRNVHVMHAEVVDIKTLTAAAAEVAQLTGGTLDCLINNVAFVEPNRRGLTLDGYPEDNQHLLENDIYKAINVNVIGVVHTINVFLPLLRKGTMKKIITISTGLGDPEFIVASGFALDVPNAISRAAVNMVVAKYAAEYKNEGLIFLALSPGFVDTLPKSPTVQELEPFVEIATFFKKAFPQWNGIAVRPEDSVKLLLGIIEKATVQDSGAFLSHHGNKEWL</sequence>
<dbReference type="PRINTS" id="PR00081">
    <property type="entry name" value="GDHRDH"/>
</dbReference>
<keyword evidence="2" id="KW-1185">Reference proteome</keyword>
<dbReference type="OrthoDB" id="9876299at2759"/>
<comment type="caution">
    <text evidence="1">The sequence shown here is derived from an EMBL/GenBank/DDBJ whole genome shotgun (WGS) entry which is preliminary data.</text>
</comment>
<evidence type="ECO:0000313" key="1">
    <source>
        <dbReference type="EMBL" id="OBZ74810.1"/>
    </source>
</evidence>
<dbReference type="InterPro" id="IPR002347">
    <property type="entry name" value="SDR_fam"/>
</dbReference>
<dbReference type="EMBL" id="LUGG01000005">
    <property type="protein sequence ID" value="OBZ74810.1"/>
    <property type="molecule type" value="Genomic_DNA"/>
</dbReference>
<dbReference type="Pfam" id="PF00106">
    <property type="entry name" value="adh_short"/>
    <property type="match status" value="1"/>
</dbReference>
<dbReference type="GO" id="GO:0016616">
    <property type="term" value="F:oxidoreductase activity, acting on the CH-OH group of donors, NAD or NADP as acceptor"/>
    <property type="evidence" value="ECO:0007669"/>
    <property type="project" value="TreeGrafter"/>
</dbReference>
<dbReference type="PANTHER" id="PTHR45458">
    <property type="entry name" value="SHORT-CHAIN DEHYDROGENASE/REDUCTASE SDR"/>
    <property type="match status" value="1"/>
</dbReference>
<proteinExistence type="predicted"/>
<dbReference type="Gene3D" id="3.40.50.720">
    <property type="entry name" value="NAD(P)-binding Rossmann-like Domain"/>
    <property type="match status" value="1"/>
</dbReference>
<dbReference type="Proteomes" id="UP000092993">
    <property type="component" value="Unassembled WGS sequence"/>
</dbReference>
<gene>
    <name evidence="1" type="ORF">A0H81_05208</name>
</gene>
<reference evidence="1 2" key="1">
    <citation type="submission" date="2016-03" db="EMBL/GenBank/DDBJ databases">
        <title>Whole genome sequencing of Grifola frondosa 9006-11.</title>
        <authorList>
            <person name="Min B."/>
            <person name="Park H."/>
            <person name="Kim J.-G."/>
            <person name="Cho H."/>
            <person name="Oh Y.-L."/>
            <person name="Kong W.-S."/>
            <person name="Choi I.-G."/>
        </authorList>
    </citation>
    <scope>NUCLEOTIDE SEQUENCE [LARGE SCALE GENOMIC DNA]</scope>
    <source>
        <strain evidence="1 2">9006-11</strain>
    </source>
</reference>
<evidence type="ECO:0000313" key="2">
    <source>
        <dbReference type="Proteomes" id="UP000092993"/>
    </source>
</evidence>
<dbReference type="OMA" id="NIYLVCA"/>
<protein>
    <submittedName>
        <fullName evidence="1">Uncharacterized protein</fullName>
    </submittedName>
</protein>
<dbReference type="PANTHER" id="PTHR45458:SF3">
    <property type="entry name" value="CHAIN DEHYDROGENASE (ATSC), PUTATIVE-RELATED"/>
    <property type="match status" value="1"/>
</dbReference>
<organism evidence="1 2">
    <name type="scientific">Grifola frondosa</name>
    <name type="common">Maitake</name>
    <name type="synonym">Polyporus frondosus</name>
    <dbReference type="NCBI Taxonomy" id="5627"/>
    <lineage>
        <taxon>Eukaryota</taxon>
        <taxon>Fungi</taxon>
        <taxon>Dikarya</taxon>
        <taxon>Basidiomycota</taxon>
        <taxon>Agaricomycotina</taxon>
        <taxon>Agaricomycetes</taxon>
        <taxon>Polyporales</taxon>
        <taxon>Grifolaceae</taxon>
        <taxon>Grifola</taxon>
    </lineage>
</organism>
<accession>A0A1C7MD45</accession>
<dbReference type="InterPro" id="IPR036291">
    <property type="entry name" value="NAD(P)-bd_dom_sf"/>
</dbReference>
<dbReference type="SUPFAM" id="SSF51735">
    <property type="entry name" value="NAD(P)-binding Rossmann-fold domains"/>
    <property type="match status" value="1"/>
</dbReference>
<dbReference type="AlphaFoldDB" id="A0A1C7MD45"/>